<proteinExistence type="predicted"/>
<keyword evidence="2" id="KW-1185">Reference proteome</keyword>
<evidence type="ECO:0000313" key="2">
    <source>
        <dbReference type="Proteomes" id="UP000831701"/>
    </source>
</evidence>
<accession>A0ACB8X5Z4</accession>
<organism evidence="1 2">
    <name type="scientific">Scortum barcoo</name>
    <name type="common">barcoo grunter</name>
    <dbReference type="NCBI Taxonomy" id="214431"/>
    <lineage>
        <taxon>Eukaryota</taxon>
        <taxon>Metazoa</taxon>
        <taxon>Chordata</taxon>
        <taxon>Craniata</taxon>
        <taxon>Vertebrata</taxon>
        <taxon>Euteleostomi</taxon>
        <taxon>Actinopterygii</taxon>
        <taxon>Neopterygii</taxon>
        <taxon>Teleostei</taxon>
        <taxon>Neoteleostei</taxon>
        <taxon>Acanthomorphata</taxon>
        <taxon>Eupercaria</taxon>
        <taxon>Centrarchiformes</taxon>
        <taxon>Terapontoidei</taxon>
        <taxon>Terapontidae</taxon>
        <taxon>Scortum</taxon>
    </lineage>
</organism>
<protein>
    <submittedName>
        <fullName evidence="1">Uncharacterized protein</fullName>
    </submittedName>
</protein>
<dbReference type="Proteomes" id="UP000831701">
    <property type="component" value="Chromosome 2"/>
</dbReference>
<evidence type="ECO:0000313" key="1">
    <source>
        <dbReference type="EMBL" id="KAI3375454.1"/>
    </source>
</evidence>
<comment type="caution">
    <text evidence="1">The sequence shown here is derived from an EMBL/GenBank/DDBJ whole genome shotgun (WGS) entry which is preliminary data.</text>
</comment>
<dbReference type="EMBL" id="CM041532">
    <property type="protein sequence ID" value="KAI3375454.1"/>
    <property type="molecule type" value="Genomic_DNA"/>
</dbReference>
<reference evidence="1" key="1">
    <citation type="submission" date="2022-04" db="EMBL/GenBank/DDBJ databases">
        <title>Jade perch genome.</title>
        <authorList>
            <person name="Chao B."/>
        </authorList>
    </citation>
    <scope>NUCLEOTIDE SEQUENCE</scope>
    <source>
        <strain evidence="1">CB-2022</strain>
    </source>
</reference>
<sequence>MNVLMVPFSQVQSSSQKEGAAFPRILPNRLQFFEYESISFLCEFDGSAGWRVMRTLWEVDPTNISNWVTSAGSGTIKLAFSSDSGEYWCEDEDGQRSNAVNISVTAGSVILENPVIPVMEGDHVTLHCKKKKSPADLIADFYKDGHRIRTGYKGNITIYNVSTSDEGLYKCNISGAGESAESRLVVREPKVSKASTKPHRPEESVYSTVYYTVAGPVILEIPASPILEGDDVTLHCRSKKNFSNLRADFYKDDVLMQNSPTEEMTINNVSRSDEGFYKCNISGVGRSPRSWLAVRAHSVILDSPVLPVEKGTNVTLRCRKKMKSSHLPAYFFKNDLLIRSSSTGEMTIHSVSKSDEGLYKCRISHVGESAESWLAVRATMQGTGLTITSSLGFGVLYKNTSSYGLDEPMIDPPSD</sequence>
<gene>
    <name evidence="1" type="ORF">L3Q82_003787</name>
</gene>
<name>A0ACB8X5Z4_9TELE</name>